<evidence type="ECO:0008006" key="3">
    <source>
        <dbReference type="Google" id="ProtNLM"/>
    </source>
</evidence>
<evidence type="ECO:0000313" key="2">
    <source>
        <dbReference type="Proteomes" id="UP000198929"/>
    </source>
</evidence>
<reference evidence="2" key="1">
    <citation type="submission" date="2016-10" db="EMBL/GenBank/DDBJ databases">
        <authorList>
            <person name="Varghese N."/>
            <person name="Submissions S."/>
        </authorList>
    </citation>
    <scope>NUCLEOTIDE SEQUENCE [LARGE SCALE GENOMIC DNA]</scope>
    <source>
        <strain evidence="2">DSM 20524</strain>
    </source>
</reference>
<sequence>MVRNDDHQQLTHGSMPEEEILDAIGTDARTVEELENNAGPIGRALINAVDKAVHIQGGTIKRYVDRLRRKNPDASPAELQKIMDKHFLTTVSGTGAGAGAAAAIPGIGFFTGAAAVAGESVVFLDFAAVYTVASAYLRGVDISDPERRRALVLVVLLGSKGTAIVEALVGDAATGVPLVSNLSRFSAPKLKQVNNRLMRFALKRVTRRFATAWIGKLLPLGLGAVAGTLVNRKLANNVIDNVTENLGATPTNFLTEIEPVVENEDIDAEEEKELARLTKQEDKSGTQGKVKAVIGHAQDAVGDVVGGVMDRFKRK</sequence>
<name>A0A1H9RWT0_9CORY</name>
<proteinExistence type="predicted"/>
<dbReference type="STRING" id="1121357.SAMN05661109_00956"/>
<dbReference type="Proteomes" id="UP000198929">
    <property type="component" value="Unassembled WGS sequence"/>
</dbReference>
<keyword evidence="2" id="KW-1185">Reference proteome</keyword>
<accession>A0A1H9RWT0</accession>
<protein>
    <recommendedName>
        <fullName evidence="3">EcsC protein family protein</fullName>
    </recommendedName>
</protein>
<evidence type="ECO:0000313" key="1">
    <source>
        <dbReference type="EMBL" id="SER77242.1"/>
    </source>
</evidence>
<organism evidence="1 2">
    <name type="scientific">Corynebacterium cystitidis DSM 20524</name>
    <dbReference type="NCBI Taxonomy" id="1121357"/>
    <lineage>
        <taxon>Bacteria</taxon>
        <taxon>Bacillati</taxon>
        <taxon>Actinomycetota</taxon>
        <taxon>Actinomycetes</taxon>
        <taxon>Mycobacteriales</taxon>
        <taxon>Corynebacteriaceae</taxon>
        <taxon>Corynebacterium</taxon>
    </lineage>
</organism>
<dbReference type="EMBL" id="FOGQ01000003">
    <property type="protein sequence ID" value="SER77242.1"/>
    <property type="molecule type" value="Genomic_DNA"/>
</dbReference>
<dbReference type="AlphaFoldDB" id="A0A1H9RWT0"/>
<gene>
    <name evidence="1" type="ORF">SAMN05661109_00956</name>
</gene>